<dbReference type="GO" id="GO:0050660">
    <property type="term" value="F:flavin adenine dinucleotide binding"/>
    <property type="evidence" value="ECO:0007669"/>
    <property type="project" value="InterPro"/>
</dbReference>
<keyword evidence="5" id="KW-0560">Oxidoreductase</keyword>
<dbReference type="SUPFAM" id="SSF55103">
    <property type="entry name" value="FAD-linked oxidases, C-terminal domain"/>
    <property type="match status" value="1"/>
</dbReference>
<feature type="domain" description="Cytokinin dehydrogenase 1 FAD/cytokinin binding" evidence="6">
    <location>
        <begin position="4"/>
        <end position="93"/>
    </location>
</feature>
<keyword evidence="4" id="KW-0274">FAD</keyword>
<dbReference type="GO" id="GO:0019139">
    <property type="term" value="F:cytokinin dehydrogenase activity"/>
    <property type="evidence" value="ECO:0007669"/>
    <property type="project" value="InterPro"/>
</dbReference>
<reference evidence="8" key="2">
    <citation type="journal article" date="2008" name="Nucleic Acids Res.">
        <title>The rice annotation project database (RAP-DB): 2008 update.</title>
        <authorList>
            <consortium name="The rice annotation project (RAP)"/>
        </authorList>
    </citation>
    <scope>GENOME REANNOTATION</scope>
    <source>
        <strain evidence="8">cv. Nipponbare</strain>
    </source>
</reference>
<evidence type="ECO:0000313" key="8">
    <source>
        <dbReference type="Proteomes" id="UP000000763"/>
    </source>
</evidence>
<evidence type="ECO:0000313" key="7">
    <source>
        <dbReference type="EMBL" id="BAF04215.2"/>
    </source>
</evidence>
<evidence type="ECO:0000256" key="5">
    <source>
        <dbReference type="ARBA" id="ARBA00023002"/>
    </source>
</evidence>
<evidence type="ECO:0000256" key="1">
    <source>
        <dbReference type="ARBA" id="ARBA00001974"/>
    </source>
</evidence>
<dbReference type="KEGG" id="dosa:Os01g0197600"/>
<comment type="cofactor">
    <cofactor evidence="1">
        <name>FAD</name>
        <dbReference type="ChEBI" id="CHEBI:57692"/>
    </cofactor>
</comment>
<dbReference type="InterPro" id="IPR016170">
    <property type="entry name" value="Cytok_DH_C_sf"/>
</dbReference>
<dbReference type="InterPro" id="IPR050432">
    <property type="entry name" value="FAD-linked_Oxidoreductases_BP"/>
</dbReference>
<sequence length="93" mass="10720">FYLQRMDVLRRELRHERGFVFAQDVAYAGFLDRVHDGELKLRAAGLWDVPHPWLNLFLPRSGVLAFADGVFHGILSRTPAMGPVLIYPMNRNK</sequence>
<protein>
    <submittedName>
        <fullName evidence="7">Os01g0197600 protein</fullName>
    </submittedName>
</protein>
<organism evidence="7 8">
    <name type="scientific">Oryza sativa subsp. japonica</name>
    <name type="common">Rice</name>
    <dbReference type="NCBI Taxonomy" id="39947"/>
    <lineage>
        <taxon>Eukaryota</taxon>
        <taxon>Viridiplantae</taxon>
        <taxon>Streptophyta</taxon>
        <taxon>Embryophyta</taxon>
        <taxon>Tracheophyta</taxon>
        <taxon>Spermatophyta</taxon>
        <taxon>Magnoliopsida</taxon>
        <taxon>Liliopsida</taxon>
        <taxon>Poales</taxon>
        <taxon>Poaceae</taxon>
        <taxon>BOP clade</taxon>
        <taxon>Oryzoideae</taxon>
        <taxon>Oryzeae</taxon>
        <taxon>Oryzinae</taxon>
        <taxon>Oryza</taxon>
        <taxon>Oryza sativa</taxon>
    </lineage>
</organism>
<evidence type="ECO:0000256" key="3">
    <source>
        <dbReference type="ARBA" id="ARBA00022630"/>
    </source>
</evidence>
<gene>
    <name evidence="7" type="ordered locus">Os01g0197600</name>
</gene>
<comment type="similarity">
    <text evidence="2">Belongs to the oxygen-dependent FAD-linked oxidoreductase family.</text>
</comment>
<dbReference type="Gene3D" id="3.40.462.10">
    <property type="entry name" value="FAD-linked oxidases, C-terminal domain"/>
    <property type="match status" value="1"/>
</dbReference>
<dbReference type="InterPro" id="IPR015345">
    <property type="entry name" value="Cytokinin_DH_FAD/cytokin-bd"/>
</dbReference>
<dbReference type="PANTHER" id="PTHR13878:SF161">
    <property type="entry name" value="CYTOKININ DEHYDROGENASE 2"/>
    <property type="match status" value="1"/>
</dbReference>
<dbReference type="InterPro" id="IPR016164">
    <property type="entry name" value="FAD-linked_Oxase-like_C"/>
</dbReference>
<dbReference type="EMBL" id="AP008207">
    <property type="protein sequence ID" value="BAF04215.2"/>
    <property type="molecule type" value="Genomic_DNA"/>
</dbReference>
<feature type="non-terminal residue" evidence="7">
    <location>
        <position position="1"/>
    </location>
</feature>
<dbReference type="PANTHER" id="PTHR13878">
    <property type="entry name" value="GULONOLACTONE OXIDASE"/>
    <property type="match status" value="1"/>
</dbReference>
<evidence type="ECO:0000259" key="6">
    <source>
        <dbReference type="Pfam" id="PF09265"/>
    </source>
</evidence>
<dbReference type="Proteomes" id="UP000000763">
    <property type="component" value="Chromosome 1"/>
</dbReference>
<evidence type="ECO:0000256" key="4">
    <source>
        <dbReference type="ARBA" id="ARBA00022827"/>
    </source>
</evidence>
<accession>Q0JPW3</accession>
<keyword evidence="3" id="KW-0285">Flavoprotein</keyword>
<dbReference type="GO" id="GO:0009690">
    <property type="term" value="P:cytokinin metabolic process"/>
    <property type="evidence" value="ECO:0007669"/>
    <property type="project" value="InterPro"/>
</dbReference>
<evidence type="ECO:0000256" key="2">
    <source>
        <dbReference type="ARBA" id="ARBA00005466"/>
    </source>
</evidence>
<dbReference type="Pfam" id="PF09265">
    <property type="entry name" value="Cytokin-bind"/>
    <property type="match status" value="1"/>
</dbReference>
<reference evidence="7 8" key="1">
    <citation type="journal article" date="2005" name="Nature">
        <title>The map-based sequence of the rice genome.</title>
        <authorList>
            <consortium name="International rice genome sequencing project (IRGSP)"/>
            <person name="Matsumoto T."/>
            <person name="Wu J."/>
            <person name="Kanamori H."/>
            <person name="Katayose Y."/>
            <person name="Fujisawa M."/>
            <person name="Namiki N."/>
            <person name="Mizuno H."/>
            <person name="Yamamoto K."/>
            <person name="Antonio B.A."/>
            <person name="Baba T."/>
            <person name="Sakata K."/>
            <person name="Nagamura Y."/>
            <person name="Aoki H."/>
            <person name="Arikawa K."/>
            <person name="Arita K."/>
            <person name="Bito T."/>
            <person name="Chiden Y."/>
            <person name="Fujitsuka N."/>
            <person name="Fukunaka R."/>
            <person name="Hamada M."/>
            <person name="Harada C."/>
            <person name="Hayashi A."/>
            <person name="Hijishita S."/>
            <person name="Honda M."/>
            <person name="Hosokawa S."/>
            <person name="Ichikawa Y."/>
            <person name="Idonuma A."/>
            <person name="Iijima M."/>
            <person name="Ikeda M."/>
            <person name="Ikeno M."/>
            <person name="Ito K."/>
            <person name="Ito S."/>
            <person name="Ito T."/>
            <person name="Ito Y."/>
            <person name="Ito Y."/>
            <person name="Iwabuchi A."/>
            <person name="Kamiya K."/>
            <person name="Karasawa W."/>
            <person name="Kurita K."/>
            <person name="Katagiri S."/>
            <person name="Kikuta A."/>
            <person name="Kobayashi H."/>
            <person name="Kobayashi N."/>
            <person name="Machita K."/>
            <person name="Maehara T."/>
            <person name="Masukawa M."/>
            <person name="Mizubayashi T."/>
            <person name="Mukai Y."/>
            <person name="Nagasaki H."/>
            <person name="Nagata Y."/>
            <person name="Naito S."/>
            <person name="Nakashima M."/>
            <person name="Nakama Y."/>
            <person name="Nakamichi Y."/>
            <person name="Nakamura M."/>
            <person name="Meguro A."/>
            <person name="Negishi M."/>
            <person name="Ohta I."/>
            <person name="Ohta T."/>
            <person name="Okamoto M."/>
            <person name="Ono N."/>
            <person name="Saji S."/>
            <person name="Sakaguchi M."/>
            <person name="Sakai K."/>
            <person name="Shibata M."/>
            <person name="Shimokawa T."/>
            <person name="Song J."/>
            <person name="Takazaki Y."/>
            <person name="Terasawa K."/>
            <person name="Tsugane M."/>
            <person name="Tsuji K."/>
            <person name="Ueda S."/>
            <person name="Waki K."/>
            <person name="Yamagata H."/>
            <person name="Yamamoto M."/>
            <person name="Yamamoto S."/>
            <person name="Yamane H."/>
            <person name="Yoshiki S."/>
            <person name="Yoshihara R."/>
            <person name="Yukawa K."/>
            <person name="Zhong H."/>
            <person name="Yano M."/>
            <person name="Yuan Q."/>
            <person name="Ouyang S."/>
            <person name="Liu J."/>
            <person name="Jones K.M."/>
            <person name="Gansberger K."/>
            <person name="Moffat K."/>
            <person name="Hill J."/>
            <person name="Bera J."/>
            <person name="Fadrosh D."/>
            <person name="Jin S."/>
            <person name="Johri S."/>
            <person name="Kim M."/>
            <person name="Overton L."/>
            <person name="Reardon M."/>
            <person name="Tsitrin T."/>
            <person name="Vuong H."/>
            <person name="Weaver B."/>
            <person name="Ciecko A."/>
            <person name="Tallon L."/>
            <person name="Jackson J."/>
            <person name="Pai G."/>
            <person name="Aken S.V."/>
            <person name="Utterback T."/>
            <person name="Reidmuller S."/>
            <person name="Feldblyum T."/>
            <person name="Hsiao J."/>
            <person name="Zismann V."/>
            <person name="Iobst S."/>
            <person name="de Vazeille A.R."/>
            <person name="Buell C.R."/>
            <person name="Ying K."/>
            <person name="Li Y."/>
            <person name="Lu T."/>
            <person name="Huang Y."/>
            <person name="Zhao Q."/>
            <person name="Feng Q."/>
            <person name="Zhang L."/>
            <person name="Zhu J."/>
            <person name="Weng Q."/>
            <person name="Mu J."/>
            <person name="Lu Y."/>
            <person name="Fan D."/>
            <person name="Liu Y."/>
            <person name="Guan J."/>
            <person name="Zhang Y."/>
            <person name="Yu S."/>
            <person name="Liu X."/>
            <person name="Zhang Y."/>
            <person name="Hong G."/>
            <person name="Han B."/>
            <person name="Choisne N."/>
            <person name="Demange N."/>
            <person name="Orjeda G."/>
            <person name="Samain S."/>
            <person name="Cattolico L."/>
            <person name="Pelletier E."/>
            <person name="Couloux A."/>
            <person name="Segurens B."/>
            <person name="Wincker P."/>
            <person name="D'Hont A."/>
            <person name="Scarpelli C."/>
            <person name="Weissenbach J."/>
            <person name="Salanoubat M."/>
            <person name="Quetier F."/>
            <person name="Yu Y."/>
            <person name="Kim H.R."/>
            <person name="Rambo T."/>
            <person name="Currie J."/>
            <person name="Collura K."/>
            <person name="Luo M."/>
            <person name="Yang T."/>
            <person name="Ammiraju J.S.S."/>
            <person name="Engler F."/>
            <person name="Soderlund C."/>
            <person name="Wing R.A."/>
            <person name="Palmer L.E."/>
            <person name="de la Bastide M."/>
            <person name="Spiegel L."/>
            <person name="Nascimento L."/>
            <person name="Zutavern T."/>
            <person name="O'Shaughnessy A."/>
            <person name="Dike S."/>
            <person name="Dedhia N."/>
            <person name="Preston R."/>
            <person name="Balija V."/>
            <person name="McCombie W.R."/>
            <person name="Chow T."/>
            <person name="Chen H."/>
            <person name="Chung M."/>
            <person name="Chen C."/>
            <person name="Shaw J."/>
            <person name="Wu H."/>
            <person name="Hsiao K."/>
            <person name="Chao Y."/>
            <person name="Chu M."/>
            <person name="Cheng C."/>
            <person name="Hour A."/>
            <person name="Lee P."/>
            <person name="Lin S."/>
            <person name="Lin Y."/>
            <person name="Liou J."/>
            <person name="Liu S."/>
            <person name="Hsing Y."/>
            <person name="Raghuvanshi S."/>
            <person name="Mohanty A."/>
            <person name="Bharti A.K."/>
            <person name="Gaur A."/>
            <person name="Gupta V."/>
            <person name="Kumar D."/>
            <person name="Ravi V."/>
            <person name="Vij S."/>
            <person name="Kapur A."/>
            <person name="Khurana P."/>
            <person name="Khurana P."/>
            <person name="Khurana J.P."/>
            <person name="Tyagi A.K."/>
            <person name="Gaikwad K."/>
            <person name="Singh A."/>
            <person name="Dalal V."/>
            <person name="Srivastava S."/>
            <person name="Dixit A."/>
            <person name="Pal A.K."/>
            <person name="Ghazi I.A."/>
            <person name="Yadav M."/>
            <person name="Pandit A."/>
            <person name="Bhargava A."/>
            <person name="Sureshbabu K."/>
            <person name="Batra K."/>
            <person name="Sharma T.R."/>
            <person name="Mohapatra T."/>
            <person name="Singh N.K."/>
            <person name="Messing J."/>
            <person name="Nelson A.B."/>
            <person name="Fuks G."/>
            <person name="Kavchok S."/>
            <person name="Keizer G."/>
            <person name="Linton E."/>
            <person name="Llaca V."/>
            <person name="Song R."/>
            <person name="Tanyolac B."/>
            <person name="Young S."/>
            <person name="Ho-Il K."/>
            <person name="Hahn J.H."/>
            <person name="Sangsakoo G."/>
            <person name="Vanavichit A."/>
            <person name="de Mattos Luiz.A.T."/>
            <person name="Zimmer P.D."/>
            <person name="Malone G."/>
            <person name="Dellagostin O."/>
            <person name="de Oliveira A.C."/>
            <person name="Bevan M."/>
            <person name="Bancroft I."/>
            <person name="Minx P."/>
            <person name="Cordum H."/>
            <person name="Wilson R."/>
            <person name="Cheng Z."/>
            <person name="Jin W."/>
            <person name="Jiang J."/>
            <person name="Leong S.A."/>
            <person name="Iwama H."/>
            <person name="Gojobori T."/>
            <person name="Itoh T."/>
            <person name="Niimura Y."/>
            <person name="Fujii Y."/>
            <person name="Habara T."/>
            <person name="Sakai H."/>
            <person name="Sato Y."/>
            <person name="Wilson G."/>
            <person name="Kumar K."/>
            <person name="McCouch S."/>
            <person name="Juretic N."/>
            <person name="Hoen D."/>
            <person name="Wright S."/>
            <person name="Bruskiewich R."/>
            <person name="Bureau T."/>
            <person name="Miyao A."/>
            <person name="Hirochika H."/>
            <person name="Nishikawa T."/>
            <person name="Kadowaki K."/>
            <person name="Sugiura M."/>
            <person name="Burr B."/>
            <person name="Sasaki T."/>
        </authorList>
    </citation>
    <scope>NUCLEOTIDE SEQUENCE [LARGE SCALE GENOMIC DNA]</scope>
    <source>
        <strain evidence="8">cv. Nipponbare</strain>
    </source>
</reference>
<proteinExistence type="inferred from homology"/>
<name>Q0JPW3_ORYSJ</name>
<dbReference type="AlphaFoldDB" id="Q0JPW3"/>